<dbReference type="GO" id="GO:0071555">
    <property type="term" value="P:cell wall organization"/>
    <property type="evidence" value="ECO:0007669"/>
    <property type="project" value="UniProtKB-UniRule"/>
</dbReference>
<evidence type="ECO:0000313" key="11">
    <source>
        <dbReference type="EMBL" id="PUT46320.1"/>
    </source>
</evidence>
<evidence type="ECO:0000256" key="1">
    <source>
        <dbReference type="ARBA" id="ARBA00004752"/>
    </source>
</evidence>
<dbReference type="GO" id="GO:0071972">
    <property type="term" value="F:peptidoglycan L,D-transpeptidase activity"/>
    <property type="evidence" value="ECO:0007669"/>
    <property type="project" value="TreeGrafter"/>
</dbReference>
<dbReference type="InterPro" id="IPR038063">
    <property type="entry name" value="Transpep_catalytic_dom"/>
</dbReference>
<dbReference type="EMBL" id="QCXM01000012">
    <property type="protein sequence ID" value="PUT46320.1"/>
    <property type="molecule type" value="Genomic_DNA"/>
</dbReference>
<evidence type="ECO:0000256" key="4">
    <source>
        <dbReference type="ARBA" id="ARBA00022679"/>
    </source>
</evidence>
<dbReference type="Proteomes" id="UP000270757">
    <property type="component" value="Unassembled WGS sequence"/>
</dbReference>
<accession>A0A3A5LU15</accession>
<evidence type="ECO:0000313" key="15">
    <source>
        <dbReference type="Proteomes" id="UP000270757"/>
    </source>
</evidence>
<evidence type="ECO:0000256" key="6">
    <source>
        <dbReference type="ARBA" id="ARBA00022960"/>
    </source>
</evidence>
<dbReference type="GO" id="GO:0016757">
    <property type="term" value="F:glycosyltransferase activity"/>
    <property type="evidence" value="ECO:0007669"/>
    <property type="project" value="UniProtKB-KW"/>
</dbReference>
<dbReference type="SUPFAM" id="SSF141523">
    <property type="entry name" value="L,D-transpeptidase catalytic domain-like"/>
    <property type="match status" value="1"/>
</dbReference>
<evidence type="ECO:0000256" key="2">
    <source>
        <dbReference type="ARBA" id="ARBA00005992"/>
    </source>
</evidence>
<comment type="pathway">
    <text evidence="1 9">Cell wall biogenesis; peptidoglycan biosynthesis.</text>
</comment>
<evidence type="ECO:0000313" key="14">
    <source>
        <dbReference type="Proteomes" id="UP000251035"/>
    </source>
</evidence>
<evidence type="ECO:0000256" key="9">
    <source>
        <dbReference type="PROSITE-ProRule" id="PRU01373"/>
    </source>
</evidence>
<dbReference type="PANTHER" id="PTHR30582:SF24">
    <property type="entry name" value="L,D-TRANSPEPTIDASE ERFK_SRFK-RELATED"/>
    <property type="match status" value="1"/>
</dbReference>
<evidence type="ECO:0000256" key="3">
    <source>
        <dbReference type="ARBA" id="ARBA00022676"/>
    </source>
</evidence>
<dbReference type="PROSITE" id="PS52029">
    <property type="entry name" value="LD_TPASE"/>
    <property type="match status" value="1"/>
</dbReference>
<keyword evidence="7 9" id="KW-0573">Peptidoglycan synthesis</keyword>
<sequence>MKQYIYISAARQSMACYEQDALWKTYPVSTGKNGLGEGMGSECTPRGWHRIHSRIGLDAAENSVFVGREWTGEIYDASLAARYPGRDWILTRILQLDGMEPGRNQGGDVDSLKRYIYIHGTPDSTPLGTPGSRGCIRMRNKDMIEVADWVAVGTPVFIE</sequence>
<dbReference type="GO" id="GO:0005576">
    <property type="term" value="C:extracellular region"/>
    <property type="evidence" value="ECO:0007669"/>
    <property type="project" value="TreeGrafter"/>
</dbReference>
<dbReference type="GeneID" id="48947524"/>
<evidence type="ECO:0000313" key="13">
    <source>
        <dbReference type="EMBL" id="TID41356.1"/>
    </source>
</evidence>
<evidence type="ECO:0000256" key="7">
    <source>
        <dbReference type="ARBA" id="ARBA00022984"/>
    </source>
</evidence>
<feature type="active site" description="Nucleophile" evidence="9">
    <location>
        <position position="135"/>
    </location>
</feature>
<dbReference type="EMBL" id="QFGG01000009">
    <property type="protein sequence ID" value="TID41356.1"/>
    <property type="molecule type" value="Genomic_DNA"/>
</dbReference>
<proteinExistence type="inferred from homology"/>
<dbReference type="CDD" id="cd16913">
    <property type="entry name" value="YkuD_like"/>
    <property type="match status" value="1"/>
</dbReference>
<dbReference type="UniPathway" id="UPA00219"/>
<reference evidence="12 15" key="3">
    <citation type="submission" date="2018-09" db="EMBL/GenBank/DDBJ databases">
        <title>Draft genome sequences of Legionella taurinensis isolated from water samples.</title>
        <authorList>
            <person name="Chakeri A."/>
            <person name="Allerberger F."/>
            <person name="Kundi M."/>
            <person name="Ruppitsch W."/>
            <person name="Schmid D."/>
        </authorList>
    </citation>
    <scope>NUCLEOTIDE SEQUENCE [LARGE SCALE GENOMIC DNA]</scope>
    <source>
        <strain evidence="12 15">4570-18-6</strain>
    </source>
</reference>
<keyword evidence="4" id="KW-0808">Transferase</keyword>
<dbReference type="OrthoDB" id="9787225at2"/>
<feature type="active site" description="Proton donor/acceptor" evidence="9">
    <location>
        <position position="119"/>
    </location>
</feature>
<dbReference type="PANTHER" id="PTHR30582">
    <property type="entry name" value="L,D-TRANSPEPTIDASE"/>
    <property type="match status" value="1"/>
</dbReference>
<dbReference type="InterPro" id="IPR005490">
    <property type="entry name" value="LD_TPept_cat_dom"/>
</dbReference>
<dbReference type="EMBL" id="QZWB01000011">
    <property type="protein sequence ID" value="RJT45516.1"/>
    <property type="molecule type" value="Genomic_DNA"/>
</dbReference>
<keyword evidence="8 9" id="KW-0961">Cell wall biogenesis/degradation</keyword>
<dbReference type="GO" id="GO:0018104">
    <property type="term" value="P:peptidoglycan-protein cross-linking"/>
    <property type="evidence" value="ECO:0007669"/>
    <property type="project" value="TreeGrafter"/>
</dbReference>
<evidence type="ECO:0000256" key="5">
    <source>
        <dbReference type="ARBA" id="ARBA00022801"/>
    </source>
</evidence>
<evidence type="ECO:0000313" key="16">
    <source>
        <dbReference type="Proteomes" id="UP000306421"/>
    </source>
</evidence>
<organism evidence="12 15">
    <name type="scientific">Legionella taurinensis</name>
    <dbReference type="NCBI Taxonomy" id="70611"/>
    <lineage>
        <taxon>Bacteria</taxon>
        <taxon>Pseudomonadati</taxon>
        <taxon>Pseudomonadota</taxon>
        <taxon>Gammaproteobacteria</taxon>
        <taxon>Legionellales</taxon>
        <taxon>Legionellaceae</taxon>
        <taxon>Legionella</taxon>
    </lineage>
</organism>
<keyword evidence="3" id="KW-0328">Glycosyltransferase</keyword>
<feature type="domain" description="L,D-TPase catalytic" evidence="10">
    <location>
        <begin position="3"/>
        <end position="159"/>
    </location>
</feature>
<comment type="similarity">
    <text evidence="2">Belongs to the YkuD family.</text>
</comment>
<dbReference type="RefSeq" id="WP_108293898.1">
    <property type="nucleotide sequence ID" value="NZ_CAAAIR010000011.1"/>
</dbReference>
<reference evidence="13 16" key="2">
    <citation type="submission" date="2018-04" db="EMBL/GenBank/DDBJ databases">
        <title>Whole genome sequence comparison of clinical and drinking water Legionella pneumophila isolates.</title>
        <authorList>
            <person name="Garner E."/>
        </authorList>
    </citation>
    <scope>NUCLEOTIDE SEQUENCE [LARGE SCALE GENOMIC DNA]</scope>
    <source>
        <strain evidence="13 16">WH02</strain>
    </source>
</reference>
<dbReference type="Proteomes" id="UP000251035">
    <property type="component" value="Unassembled WGS sequence"/>
</dbReference>
<name>A0A3A5LU15_9GAMM</name>
<dbReference type="Pfam" id="PF03734">
    <property type="entry name" value="YkuD"/>
    <property type="match status" value="1"/>
</dbReference>
<comment type="caution">
    <text evidence="12">The sequence shown here is derived from an EMBL/GenBank/DDBJ whole genome shotgun (WGS) entry which is preliminary data.</text>
</comment>
<dbReference type="AlphaFoldDB" id="A0A3A5LU15"/>
<protein>
    <submittedName>
        <fullName evidence="12">L,D-transpeptidase</fullName>
    </submittedName>
</protein>
<dbReference type="GO" id="GO:0008360">
    <property type="term" value="P:regulation of cell shape"/>
    <property type="evidence" value="ECO:0007669"/>
    <property type="project" value="UniProtKB-UniRule"/>
</dbReference>
<dbReference type="Proteomes" id="UP000306421">
    <property type="component" value="Unassembled WGS sequence"/>
</dbReference>
<evidence type="ECO:0000259" key="10">
    <source>
        <dbReference type="PROSITE" id="PS52029"/>
    </source>
</evidence>
<dbReference type="InterPro" id="IPR050979">
    <property type="entry name" value="LD-transpeptidase"/>
</dbReference>
<keyword evidence="5" id="KW-0378">Hydrolase</keyword>
<dbReference type="Gene3D" id="2.40.440.10">
    <property type="entry name" value="L,D-transpeptidase catalytic domain-like"/>
    <property type="match status" value="1"/>
</dbReference>
<gene>
    <name evidence="12" type="ORF">D6J04_10325</name>
    <name evidence="11" type="ORF">DB745_11640</name>
    <name evidence="13" type="ORF">DIZ81_10625</name>
</gene>
<keyword evidence="14" id="KW-1185">Reference proteome</keyword>
<reference evidence="11 14" key="1">
    <citation type="submission" date="2018-04" db="EMBL/GenBank/DDBJ databases">
        <title>Whole genome sequence comparison of clinical and drinking water Legionella pneumophila isolates associated with the Flint Water Crisis.</title>
        <authorList>
            <person name="Garner E."/>
            <person name="Brown C."/>
            <person name="Schwake O."/>
            <person name="Coil D."/>
            <person name="Jospin G."/>
            <person name="Eisen J."/>
            <person name="Edwards M."/>
            <person name="Pruden A."/>
        </authorList>
    </citation>
    <scope>NUCLEOTIDE SEQUENCE [LARGE SCALE GENOMIC DNA]</scope>
    <source>
        <strain evidence="11 14">Genessee03</strain>
    </source>
</reference>
<evidence type="ECO:0000256" key="8">
    <source>
        <dbReference type="ARBA" id="ARBA00023316"/>
    </source>
</evidence>
<keyword evidence="6 9" id="KW-0133">Cell shape</keyword>
<evidence type="ECO:0000313" key="12">
    <source>
        <dbReference type="EMBL" id="RJT45516.1"/>
    </source>
</evidence>